<accession>A0A6C1KJW0</accession>
<dbReference type="PROSITE" id="PS51077">
    <property type="entry name" value="HTH_ICLR"/>
    <property type="match status" value="1"/>
</dbReference>
<dbReference type="AlphaFoldDB" id="A0A6C1KJW0"/>
<dbReference type="InterPro" id="IPR014757">
    <property type="entry name" value="Tscrpt_reg_IclR_C"/>
</dbReference>
<feature type="domain" description="IclR-ED" evidence="5">
    <location>
        <begin position="70"/>
        <end position="254"/>
    </location>
</feature>
<name>A0A6C1KJW0_XANAU</name>
<organism evidence="6 7">
    <name type="scientific">Xanthobacter autotrophicus</name>
    <dbReference type="NCBI Taxonomy" id="280"/>
    <lineage>
        <taxon>Bacteria</taxon>
        <taxon>Pseudomonadati</taxon>
        <taxon>Pseudomonadota</taxon>
        <taxon>Alphaproteobacteria</taxon>
        <taxon>Hyphomicrobiales</taxon>
        <taxon>Xanthobacteraceae</taxon>
        <taxon>Xanthobacter</taxon>
    </lineage>
</organism>
<evidence type="ECO:0000256" key="1">
    <source>
        <dbReference type="ARBA" id="ARBA00023015"/>
    </source>
</evidence>
<evidence type="ECO:0000313" key="7">
    <source>
        <dbReference type="Proteomes" id="UP000305131"/>
    </source>
</evidence>
<dbReference type="PANTHER" id="PTHR30136:SF35">
    <property type="entry name" value="HTH-TYPE TRANSCRIPTIONAL REGULATOR RV1719"/>
    <property type="match status" value="1"/>
</dbReference>
<proteinExistence type="predicted"/>
<dbReference type="Pfam" id="PF01614">
    <property type="entry name" value="IclR_C"/>
    <property type="match status" value="1"/>
</dbReference>
<dbReference type="InterPro" id="IPR036390">
    <property type="entry name" value="WH_DNA-bd_sf"/>
</dbReference>
<dbReference type="InterPro" id="IPR036388">
    <property type="entry name" value="WH-like_DNA-bd_sf"/>
</dbReference>
<dbReference type="EMBL" id="VAUP01000022">
    <property type="protein sequence ID" value="TLX43324.1"/>
    <property type="molecule type" value="Genomic_DNA"/>
</dbReference>
<dbReference type="GO" id="GO:0045892">
    <property type="term" value="P:negative regulation of DNA-templated transcription"/>
    <property type="evidence" value="ECO:0007669"/>
    <property type="project" value="TreeGrafter"/>
</dbReference>
<dbReference type="SUPFAM" id="SSF46785">
    <property type="entry name" value="Winged helix' DNA-binding domain"/>
    <property type="match status" value="1"/>
</dbReference>
<feature type="domain" description="HTH iclR-type" evidence="4">
    <location>
        <begin position="7"/>
        <end position="69"/>
    </location>
</feature>
<gene>
    <name evidence="6" type="ORF">FBQ73_10130</name>
</gene>
<dbReference type="Gene3D" id="3.30.450.40">
    <property type="match status" value="1"/>
</dbReference>
<dbReference type="PROSITE" id="PS51078">
    <property type="entry name" value="ICLR_ED"/>
    <property type="match status" value="1"/>
</dbReference>
<dbReference type="OrthoDB" id="1634354at2"/>
<evidence type="ECO:0000256" key="3">
    <source>
        <dbReference type="ARBA" id="ARBA00023163"/>
    </source>
</evidence>
<sequence length="254" mass="28297">MEEGAVVKSAARVLRILEFFDEVQRDARVTEIAAHLKFPQSSTSALLKSLAQLGYLDYDRVRRTFLPTARVALLGTWLKEGPVQDGRLLRLMEDLSEKTHDTIILAVRNGIYSQYIHVIQALTPIRYHVPQGSRRLLAWSGSGFALLTQSADKEIRAVVARTNAEAPEGRTPIDLRATLEHVHQAQRDGYFFSRALVTPGAGAIAVSLPPGLERRNRPMAIVVSGVLEDLERREDQLVSLMQDAVDRYLVTDCG</sequence>
<dbReference type="Pfam" id="PF09339">
    <property type="entry name" value="HTH_IclR"/>
    <property type="match status" value="1"/>
</dbReference>
<comment type="caution">
    <text evidence="6">The sequence shown here is derived from an EMBL/GenBank/DDBJ whole genome shotgun (WGS) entry which is preliminary data.</text>
</comment>
<keyword evidence="3" id="KW-0804">Transcription</keyword>
<evidence type="ECO:0000313" key="6">
    <source>
        <dbReference type="EMBL" id="TLX43324.1"/>
    </source>
</evidence>
<protein>
    <submittedName>
        <fullName evidence="6">IclR family transcriptional regulator</fullName>
    </submittedName>
</protein>
<dbReference type="InterPro" id="IPR050707">
    <property type="entry name" value="HTH_MetabolicPath_Reg"/>
</dbReference>
<dbReference type="PANTHER" id="PTHR30136">
    <property type="entry name" value="HELIX-TURN-HELIX TRANSCRIPTIONAL REGULATOR, ICLR FAMILY"/>
    <property type="match status" value="1"/>
</dbReference>
<dbReference type="GO" id="GO:0003677">
    <property type="term" value="F:DNA binding"/>
    <property type="evidence" value="ECO:0007669"/>
    <property type="project" value="UniProtKB-KW"/>
</dbReference>
<dbReference type="SUPFAM" id="SSF55781">
    <property type="entry name" value="GAF domain-like"/>
    <property type="match status" value="1"/>
</dbReference>
<evidence type="ECO:0000256" key="2">
    <source>
        <dbReference type="ARBA" id="ARBA00023125"/>
    </source>
</evidence>
<evidence type="ECO:0000259" key="4">
    <source>
        <dbReference type="PROSITE" id="PS51077"/>
    </source>
</evidence>
<dbReference type="InterPro" id="IPR005471">
    <property type="entry name" value="Tscrpt_reg_IclR_N"/>
</dbReference>
<dbReference type="Gene3D" id="1.10.10.10">
    <property type="entry name" value="Winged helix-like DNA-binding domain superfamily/Winged helix DNA-binding domain"/>
    <property type="match status" value="1"/>
</dbReference>
<keyword evidence="1" id="KW-0805">Transcription regulation</keyword>
<reference evidence="6 7" key="1">
    <citation type="submission" date="2019-05" db="EMBL/GenBank/DDBJ databases">
        <authorList>
            <person name="Zhou X."/>
        </authorList>
    </citation>
    <scope>NUCLEOTIDE SEQUENCE [LARGE SCALE GENOMIC DNA]</scope>
    <source>
        <strain evidence="6 7">DSM 432</strain>
    </source>
</reference>
<dbReference type="InterPro" id="IPR029016">
    <property type="entry name" value="GAF-like_dom_sf"/>
</dbReference>
<dbReference type="Proteomes" id="UP000305131">
    <property type="component" value="Unassembled WGS sequence"/>
</dbReference>
<evidence type="ECO:0000259" key="5">
    <source>
        <dbReference type="PROSITE" id="PS51078"/>
    </source>
</evidence>
<keyword evidence="2" id="KW-0238">DNA-binding</keyword>
<dbReference type="GO" id="GO:0003700">
    <property type="term" value="F:DNA-binding transcription factor activity"/>
    <property type="evidence" value="ECO:0007669"/>
    <property type="project" value="TreeGrafter"/>
</dbReference>